<evidence type="ECO:0000313" key="4">
    <source>
        <dbReference type="EMBL" id="PVU92426.1"/>
    </source>
</evidence>
<keyword evidence="2 3" id="KW-0040">ANK repeat</keyword>
<dbReference type="Gene3D" id="1.25.40.20">
    <property type="entry name" value="Ankyrin repeat-containing domain"/>
    <property type="match status" value="2"/>
</dbReference>
<dbReference type="SMART" id="SM00248">
    <property type="entry name" value="ANK"/>
    <property type="match status" value="9"/>
</dbReference>
<feature type="repeat" description="ANK" evidence="3">
    <location>
        <begin position="516"/>
        <end position="548"/>
    </location>
</feature>
<evidence type="ECO:0000313" key="5">
    <source>
        <dbReference type="Proteomes" id="UP000245699"/>
    </source>
</evidence>
<dbReference type="OrthoDB" id="194358at2759"/>
<dbReference type="STRING" id="61424.A0A2T9YJB1"/>
<dbReference type="SUPFAM" id="SSF48403">
    <property type="entry name" value="Ankyrin repeat"/>
    <property type="match status" value="2"/>
</dbReference>
<keyword evidence="1" id="KW-0677">Repeat</keyword>
<protein>
    <submittedName>
        <fullName evidence="4">Uncharacterized protein</fullName>
    </submittedName>
</protein>
<evidence type="ECO:0000256" key="1">
    <source>
        <dbReference type="ARBA" id="ARBA00022737"/>
    </source>
</evidence>
<dbReference type="Pfam" id="PF12796">
    <property type="entry name" value="Ank_2"/>
    <property type="match status" value="2"/>
</dbReference>
<organism evidence="4 5">
    <name type="scientific">Furculomyces boomerangus</name>
    <dbReference type="NCBI Taxonomy" id="61424"/>
    <lineage>
        <taxon>Eukaryota</taxon>
        <taxon>Fungi</taxon>
        <taxon>Fungi incertae sedis</taxon>
        <taxon>Zoopagomycota</taxon>
        <taxon>Kickxellomycotina</taxon>
        <taxon>Harpellomycetes</taxon>
        <taxon>Harpellales</taxon>
        <taxon>Harpellaceae</taxon>
        <taxon>Furculomyces</taxon>
    </lineage>
</organism>
<accession>A0A2T9YJB1</accession>
<reference evidence="4 5" key="1">
    <citation type="journal article" date="2018" name="MBio">
        <title>Comparative Genomics Reveals the Core Gene Toolbox for the Fungus-Insect Symbiosis.</title>
        <authorList>
            <person name="Wang Y."/>
            <person name="Stata M."/>
            <person name="Wang W."/>
            <person name="Stajich J.E."/>
            <person name="White M.M."/>
            <person name="Moncalvo J.M."/>
        </authorList>
    </citation>
    <scope>NUCLEOTIDE SEQUENCE [LARGE SCALE GENOMIC DNA]</scope>
    <source>
        <strain evidence="4 5">AUS-77-4</strain>
    </source>
</reference>
<sequence>MSIIELLDYIILQKIFIEARNPNLSKVSKTFYHISHEINTQANYYEKWSEQTKNRCMMCRHSKMFDKRELILALLNRGLIRGEHNFGEILRRAVEYGWLDVNQTDTKTDFLVYSHSKLAAHSYNRCMYSAMVHKNLVLVKHILDSVDIEQNRFELYCYYLIPCKGTEMIKIMYDYADKNGLDIPEMVPISLSDVDAMKYSESRGEKIMDNIDDRLEIAILRGNFEIVKFLVDLGADIYYESLEYVRLALAYGEIEILIYLCQKIGVEYLDNGVRKRLINCADIRLKNFLIDFGINIHIFQDLMLHNSAYNYDYEVTKKLLELGANMYLRNSKVLRDAIIKRDEKFVKLVLSYGNKPHPNMTKEFLELCEEGNVGIASLLIEHDKHIHPHLNSILYKLVYSGKMECVELLLKNGANVNTNGGMSLLKYAVNKNKRDLVELLLEHNVKINYKDKSLIHKTFEKGYNDLAEKILQKNVLERVELGNKLISACHRNNTELVKLILKYSNADQKMDLVNTNHGSALCIAVRNSNEEMKRMFLDSGAIINTKNRKLFVDSCRYGYENIVNTFLEYWKAKKMRKKIKKLMNKCILEAFEYGNYGLYEQLISPEIIDRGDIFEFTKSRVLQLACDRGEVSYARDIIFNLSGKIDFLDSRTLTNSYMLKREEIFDFIVGFGEVNKNISNYEFIKGCNEGDLGTVERMLVGGTNVGVFDELGLKLASRNGDIKMVRFLVRKGAKFGGFSVSGGFFLLQSIDYEYDCQKQSGN</sequence>
<dbReference type="PROSITE" id="PS50088">
    <property type="entry name" value="ANK_REPEAT"/>
    <property type="match status" value="3"/>
</dbReference>
<dbReference type="PANTHER" id="PTHR24198:SF165">
    <property type="entry name" value="ANKYRIN REPEAT-CONTAINING PROTEIN-RELATED"/>
    <property type="match status" value="1"/>
</dbReference>
<dbReference type="SUPFAM" id="SSF140860">
    <property type="entry name" value="Pseudo ankyrin repeat-like"/>
    <property type="match status" value="1"/>
</dbReference>
<comment type="caution">
    <text evidence="4">The sequence shown here is derived from an EMBL/GenBank/DDBJ whole genome shotgun (WGS) entry which is preliminary data.</text>
</comment>
<name>A0A2T9YJB1_9FUNG</name>
<dbReference type="PANTHER" id="PTHR24198">
    <property type="entry name" value="ANKYRIN REPEAT AND PROTEIN KINASE DOMAIN-CONTAINING PROTEIN"/>
    <property type="match status" value="1"/>
</dbReference>
<dbReference type="Proteomes" id="UP000245699">
    <property type="component" value="Unassembled WGS sequence"/>
</dbReference>
<dbReference type="InterPro" id="IPR002110">
    <property type="entry name" value="Ankyrin_rpt"/>
</dbReference>
<keyword evidence="5" id="KW-1185">Reference proteome</keyword>
<feature type="repeat" description="ANK" evidence="3">
    <location>
        <begin position="420"/>
        <end position="452"/>
    </location>
</feature>
<dbReference type="EMBL" id="MBFT01000367">
    <property type="protein sequence ID" value="PVU92426.1"/>
    <property type="molecule type" value="Genomic_DNA"/>
</dbReference>
<dbReference type="AlphaFoldDB" id="A0A2T9YJB1"/>
<gene>
    <name evidence="4" type="ORF">BB559_003725</name>
</gene>
<dbReference type="InterPro" id="IPR036770">
    <property type="entry name" value="Ankyrin_rpt-contain_sf"/>
</dbReference>
<dbReference type="PROSITE" id="PS50297">
    <property type="entry name" value="ANK_REP_REGION"/>
    <property type="match status" value="1"/>
</dbReference>
<evidence type="ECO:0000256" key="3">
    <source>
        <dbReference type="PROSITE-ProRule" id="PRU00023"/>
    </source>
</evidence>
<evidence type="ECO:0000256" key="2">
    <source>
        <dbReference type="ARBA" id="ARBA00023043"/>
    </source>
</evidence>
<feature type="repeat" description="ANK" evidence="3">
    <location>
        <begin position="389"/>
        <end position="421"/>
    </location>
</feature>
<proteinExistence type="predicted"/>